<organism evidence="1 2">
    <name type="scientific">Prymnesium parvum</name>
    <name type="common">Toxic golden alga</name>
    <dbReference type="NCBI Taxonomy" id="97485"/>
    <lineage>
        <taxon>Eukaryota</taxon>
        <taxon>Haptista</taxon>
        <taxon>Haptophyta</taxon>
        <taxon>Prymnesiophyceae</taxon>
        <taxon>Prymnesiales</taxon>
        <taxon>Prymnesiaceae</taxon>
        <taxon>Prymnesium</taxon>
    </lineage>
</organism>
<evidence type="ECO:0000313" key="2">
    <source>
        <dbReference type="Proteomes" id="UP001515480"/>
    </source>
</evidence>
<dbReference type="GO" id="GO:0005829">
    <property type="term" value="C:cytosol"/>
    <property type="evidence" value="ECO:0007669"/>
    <property type="project" value="TreeGrafter"/>
</dbReference>
<dbReference type="InterPro" id="IPR036412">
    <property type="entry name" value="HAD-like_sf"/>
</dbReference>
<evidence type="ECO:0008006" key="3">
    <source>
        <dbReference type="Google" id="ProtNLM"/>
    </source>
</evidence>
<keyword evidence="2" id="KW-1185">Reference proteome</keyword>
<dbReference type="GO" id="GO:0006281">
    <property type="term" value="P:DNA repair"/>
    <property type="evidence" value="ECO:0007669"/>
    <property type="project" value="TreeGrafter"/>
</dbReference>
<dbReference type="Gene3D" id="3.40.50.1000">
    <property type="entry name" value="HAD superfamily/HAD-like"/>
    <property type="match status" value="1"/>
</dbReference>
<dbReference type="InterPro" id="IPR023214">
    <property type="entry name" value="HAD_sf"/>
</dbReference>
<dbReference type="AlphaFoldDB" id="A0AB34KB38"/>
<sequence length="234" mass="25215">MSVQAVVFDLDNTLLLSEQCKNDTLREVVSRFEGGLEVLSTVPHDSRCAPPGVNVTRHTIFAAVARGLRERGVVSQEEDAEQFGARLCEDFSALLDERLPHAREVPGARELLSKLQAANVPCYVNTATPADAAQRFIEQLGWAQYFRAVLGAPSTKTDNLAAVAKAESLTPAQVVHVGDGDNDCLAAHAFGCHFIGVVLNGTPNHFSAPVSHLVSDMHEASLKIFGLVGVNREF</sequence>
<evidence type="ECO:0000313" key="1">
    <source>
        <dbReference type="EMBL" id="KAL1530617.1"/>
    </source>
</evidence>
<dbReference type="Gene3D" id="1.10.150.240">
    <property type="entry name" value="Putative phosphatase, domain 2"/>
    <property type="match status" value="1"/>
</dbReference>
<dbReference type="SFLD" id="SFLDS00003">
    <property type="entry name" value="Haloacid_Dehalogenase"/>
    <property type="match status" value="1"/>
</dbReference>
<dbReference type="SFLD" id="SFLDG01129">
    <property type="entry name" value="C1.5:_HAD__Beta-PGM__Phosphata"/>
    <property type="match status" value="1"/>
</dbReference>
<proteinExistence type="predicted"/>
<dbReference type="PANTHER" id="PTHR43434">
    <property type="entry name" value="PHOSPHOGLYCOLATE PHOSPHATASE"/>
    <property type="match status" value="1"/>
</dbReference>
<dbReference type="Proteomes" id="UP001515480">
    <property type="component" value="Unassembled WGS sequence"/>
</dbReference>
<dbReference type="PANTHER" id="PTHR43434:SF1">
    <property type="entry name" value="PHOSPHOGLYCOLATE PHOSPHATASE"/>
    <property type="match status" value="1"/>
</dbReference>
<dbReference type="SUPFAM" id="SSF56784">
    <property type="entry name" value="HAD-like"/>
    <property type="match status" value="1"/>
</dbReference>
<dbReference type="EMBL" id="JBGBPQ010000001">
    <property type="protein sequence ID" value="KAL1530617.1"/>
    <property type="molecule type" value="Genomic_DNA"/>
</dbReference>
<dbReference type="GO" id="GO:0008967">
    <property type="term" value="F:phosphoglycolate phosphatase activity"/>
    <property type="evidence" value="ECO:0007669"/>
    <property type="project" value="TreeGrafter"/>
</dbReference>
<reference evidence="1 2" key="1">
    <citation type="journal article" date="2024" name="Science">
        <title>Giant polyketide synthase enzymes in the biosynthesis of giant marine polyether toxins.</title>
        <authorList>
            <person name="Fallon T.R."/>
            <person name="Shende V.V."/>
            <person name="Wierzbicki I.H."/>
            <person name="Pendleton A.L."/>
            <person name="Watervoot N.F."/>
            <person name="Auber R.P."/>
            <person name="Gonzalez D.J."/>
            <person name="Wisecaver J.H."/>
            <person name="Moore B.S."/>
        </authorList>
    </citation>
    <scope>NUCLEOTIDE SEQUENCE [LARGE SCALE GENOMIC DNA]</scope>
    <source>
        <strain evidence="1 2">12B1</strain>
    </source>
</reference>
<comment type="caution">
    <text evidence="1">The sequence shown here is derived from an EMBL/GenBank/DDBJ whole genome shotgun (WGS) entry which is preliminary data.</text>
</comment>
<accession>A0AB34KB38</accession>
<dbReference type="InterPro" id="IPR050155">
    <property type="entry name" value="HAD-like_hydrolase_sf"/>
</dbReference>
<dbReference type="CDD" id="cd01427">
    <property type="entry name" value="HAD_like"/>
    <property type="match status" value="1"/>
</dbReference>
<protein>
    <recommendedName>
        <fullName evidence="3">Phosphoglycolate phosphatase</fullName>
    </recommendedName>
</protein>
<name>A0AB34KB38_PRYPA</name>
<dbReference type="Pfam" id="PF00702">
    <property type="entry name" value="Hydrolase"/>
    <property type="match status" value="1"/>
</dbReference>
<dbReference type="InterPro" id="IPR023198">
    <property type="entry name" value="PGP-like_dom2"/>
</dbReference>
<gene>
    <name evidence="1" type="ORF">AB1Y20_001517</name>
</gene>